<gene>
    <name evidence="1" type="ORF">JI435_143470</name>
</gene>
<dbReference type="VEuPathDB" id="FungiDB:JI435_143470"/>
<organism evidence="1 2">
    <name type="scientific">Phaeosphaeria nodorum (strain SN15 / ATCC MYA-4574 / FGSC 10173)</name>
    <name type="common">Glume blotch fungus</name>
    <name type="synonym">Parastagonospora nodorum</name>
    <dbReference type="NCBI Taxonomy" id="321614"/>
    <lineage>
        <taxon>Eukaryota</taxon>
        <taxon>Fungi</taxon>
        <taxon>Dikarya</taxon>
        <taxon>Ascomycota</taxon>
        <taxon>Pezizomycotina</taxon>
        <taxon>Dothideomycetes</taxon>
        <taxon>Pleosporomycetidae</taxon>
        <taxon>Pleosporales</taxon>
        <taxon>Pleosporineae</taxon>
        <taxon>Phaeosphaeriaceae</taxon>
        <taxon>Parastagonospora</taxon>
    </lineage>
</organism>
<name>A0A7U2I2K0_PHANO</name>
<dbReference type="AlphaFoldDB" id="A0A7U2I2K0"/>
<dbReference type="EMBL" id="CP069031">
    <property type="protein sequence ID" value="QRC99433.1"/>
    <property type="molecule type" value="Genomic_DNA"/>
</dbReference>
<dbReference type="Proteomes" id="UP000663193">
    <property type="component" value="Chromosome 9"/>
</dbReference>
<keyword evidence="2" id="KW-1185">Reference proteome</keyword>
<evidence type="ECO:0000313" key="1">
    <source>
        <dbReference type="EMBL" id="QRC99433.1"/>
    </source>
</evidence>
<dbReference type="RefSeq" id="XP_001804538.1">
    <property type="nucleotide sequence ID" value="XM_001804486.1"/>
</dbReference>
<sequence>MSQMEHNIGRGFDRRLVLADYNCHMHGPALSWLAHEHAARGEA</sequence>
<reference evidence="2" key="1">
    <citation type="journal article" date="2021" name="BMC Genomics">
        <title>Chromosome-level genome assembly and manually-curated proteome of model necrotroph Parastagonospora nodorum Sn15 reveals a genome-wide trove of candidate effector homologs, and redundancy of virulence-related functions within an accessory chromosome.</title>
        <authorList>
            <person name="Bertazzoni S."/>
            <person name="Jones D.A.B."/>
            <person name="Phan H.T."/>
            <person name="Tan K.-C."/>
            <person name="Hane J.K."/>
        </authorList>
    </citation>
    <scope>NUCLEOTIDE SEQUENCE [LARGE SCALE GENOMIC DNA]</scope>
    <source>
        <strain evidence="2">SN15 / ATCC MYA-4574 / FGSC 10173)</strain>
    </source>
</reference>
<evidence type="ECO:0000313" key="2">
    <source>
        <dbReference type="Proteomes" id="UP000663193"/>
    </source>
</evidence>
<protein>
    <submittedName>
        <fullName evidence="1">Uncharacterized protein</fullName>
    </submittedName>
</protein>
<proteinExistence type="predicted"/>
<dbReference type="KEGG" id="pno:SNOG_14347"/>
<accession>A0A7U2I2K0</accession>